<comment type="caution">
    <text evidence="1">The sequence shown here is derived from an EMBL/GenBank/DDBJ whole genome shotgun (WGS) entry which is preliminary data.</text>
</comment>
<proteinExistence type="predicted"/>
<dbReference type="AlphaFoldDB" id="A3IJ38"/>
<protein>
    <submittedName>
        <fullName evidence="1">Uncharacterized protein</fullName>
    </submittedName>
</protein>
<organism evidence="1 2">
    <name type="scientific">Crocosphaera chwakensis CCY0110</name>
    <dbReference type="NCBI Taxonomy" id="391612"/>
    <lineage>
        <taxon>Bacteria</taxon>
        <taxon>Bacillati</taxon>
        <taxon>Cyanobacteriota</taxon>
        <taxon>Cyanophyceae</taxon>
        <taxon>Oscillatoriophycideae</taxon>
        <taxon>Chroococcales</taxon>
        <taxon>Aphanothecaceae</taxon>
        <taxon>Crocosphaera</taxon>
        <taxon>Crocosphaera chwakensis</taxon>
    </lineage>
</organism>
<sequence>MNNLRLYRFVSVAKFRTIFNAH</sequence>
<name>A3IJ38_9CHRO</name>
<accession>A3IJ38</accession>
<keyword evidence="2" id="KW-1185">Reference proteome</keyword>
<evidence type="ECO:0000313" key="1">
    <source>
        <dbReference type="EMBL" id="EAZ93820.1"/>
    </source>
</evidence>
<evidence type="ECO:0000313" key="2">
    <source>
        <dbReference type="Proteomes" id="UP000003781"/>
    </source>
</evidence>
<dbReference type="Proteomes" id="UP000003781">
    <property type="component" value="Unassembled WGS sequence"/>
</dbReference>
<dbReference type="EMBL" id="AAXW01000002">
    <property type="protein sequence ID" value="EAZ93820.1"/>
    <property type="molecule type" value="Genomic_DNA"/>
</dbReference>
<gene>
    <name evidence="1" type="ORF">CY0110_18532</name>
</gene>
<reference evidence="1 2" key="1">
    <citation type="submission" date="2007-03" db="EMBL/GenBank/DDBJ databases">
        <authorList>
            <person name="Stal L."/>
            <person name="Ferriera S."/>
            <person name="Johnson J."/>
            <person name="Kravitz S."/>
            <person name="Beeson K."/>
            <person name="Sutton G."/>
            <person name="Rogers Y.-H."/>
            <person name="Friedman R."/>
            <person name="Frazier M."/>
            <person name="Venter J.C."/>
        </authorList>
    </citation>
    <scope>NUCLEOTIDE SEQUENCE [LARGE SCALE GENOMIC DNA]</scope>
    <source>
        <strain evidence="1 2">CCY0110</strain>
    </source>
</reference>